<feature type="region of interest" description="Disordered" evidence="2">
    <location>
        <begin position="704"/>
        <end position="791"/>
    </location>
</feature>
<dbReference type="Proteomes" id="UP000614334">
    <property type="component" value="Unassembled WGS sequence"/>
</dbReference>
<dbReference type="InterPro" id="IPR010987">
    <property type="entry name" value="Glutathione-S-Trfase_C-like"/>
</dbReference>
<proteinExistence type="predicted"/>
<protein>
    <submittedName>
        <fullName evidence="6">RNA polymerase II C-terminal domain phosphoserine binding</fullName>
    </submittedName>
</protein>
<dbReference type="Gene3D" id="3.40.30.10">
    <property type="entry name" value="Glutaredoxin"/>
    <property type="match status" value="1"/>
</dbReference>
<dbReference type="InterPro" id="IPR004045">
    <property type="entry name" value="Glutathione_S-Trfase_N"/>
</dbReference>
<dbReference type="PRINTS" id="PR01625">
    <property type="entry name" value="GSTRNSFRASEO"/>
</dbReference>
<accession>A0A8H7IEL8</accession>
<dbReference type="InterPro" id="IPR050983">
    <property type="entry name" value="GST_Omega/HSP26"/>
</dbReference>
<feature type="compositionally biased region" description="Polar residues" evidence="2">
    <location>
        <begin position="468"/>
        <end position="485"/>
    </location>
</feature>
<evidence type="ECO:0000313" key="6">
    <source>
        <dbReference type="EMBL" id="KAF8757072.1"/>
    </source>
</evidence>
<dbReference type="Gene3D" id="3.90.70.200">
    <property type="entry name" value="Plus-3 domain"/>
    <property type="match status" value="1"/>
</dbReference>
<feature type="region of interest" description="Disordered" evidence="2">
    <location>
        <begin position="238"/>
        <end position="257"/>
    </location>
</feature>
<feature type="domain" description="Plus3" evidence="5">
    <location>
        <begin position="929"/>
        <end position="1062"/>
    </location>
</feature>
<dbReference type="Pfam" id="PF03126">
    <property type="entry name" value="Plus-3"/>
    <property type="match status" value="1"/>
</dbReference>
<dbReference type="CDD" id="cd00570">
    <property type="entry name" value="GST_N_family"/>
    <property type="match status" value="1"/>
</dbReference>
<feature type="compositionally biased region" description="Polar residues" evidence="2">
    <location>
        <begin position="422"/>
        <end position="449"/>
    </location>
</feature>
<dbReference type="SUPFAM" id="SSF47616">
    <property type="entry name" value="GST C-terminal domain-like"/>
    <property type="match status" value="1"/>
</dbReference>
<dbReference type="PROSITE" id="PS50405">
    <property type="entry name" value="GST_CTER"/>
    <property type="match status" value="1"/>
</dbReference>
<feature type="region of interest" description="Disordered" evidence="2">
    <location>
        <begin position="465"/>
        <end position="512"/>
    </location>
</feature>
<dbReference type="AlphaFoldDB" id="A0A8H7IEL8"/>
<dbReference type="GO" id="GO:0003677">
    <property type="term" value="F:DNA binding"/>
    <property type="evidence" value="ECO:0007669"/>
    <property type="project" value="InterPro"/>
</dbReference>
<dbReference type="InterPro" id="IPR005442">
    <property type="entry name" value="GST_omega"/>
</dbReference>
<feature type="compositionally biased region" description="Acidic residues" evidence="2">
    <location>
        <begin position="763"/>
        <end position="778"/>
    </location>
</feature>
<feature type="domain" description="GST C-terminal" evidence="4">
    <location>
        <begin position="100"/>
        <end position="243"/>
    </location>
</feature>
<dbReference type="EMBL" id="JACYCF010000005">
    <property type="protein sequence ID" value="KAF8757072.1"/>
    <property type="molecule type" value="Genomic_DNA"/>
</dbReference>
<feature type="region of interest" description="Disordered" evidence="2">
    <location>
        <begin position="1165"/>
        <end position="1205"/>
    </location>
</feature>
<feature type="region of interest" description="Disordered" evidence="2">
    <location>
        <begin position="811"/>
        <end position="935"/>
    </location>
</feature>
<dbReference type="PANTHER" id="PTHR43968">
    <property type="match status" value="1"/>
</dbReference>
<dbReference type="SMART" id="SM00719">
    <property type="entry name" value="Plus3"/>
    <property type="match status" value="1"/>
</dbReference>
<dbReference type="GO" id="GO:0005737">
    <property type="term" value="C:cytoplasm"/>
    <property type="evidence" value="ECO:0007669"/>
    <property type="project" value="InterPro"/>
</dbReference>
<dbReference type="InterPro" id="IPR036282">
    <property type="entry name" value="Glutathione-S-Trfase_C_sf"/>
</dbReference>
<dbReference type="InterPro" id="IPR036128">
    <property type="entry name" value="Plus3-like_sf"/>
</dbReference>
<dbReference type="InterPro" id="IPR040079">
    <property type="entry name" value="Glutathione_S-Trfase"/>
</dbReference>
<dbReference type="PROSITE" id="PS50404">
    <property type="entry name" value="GST_NTER"/>
    <property type="match status" value="1"/>
</dbReference>
<evidence type="ECO:0000259" key="4">
    <source>
        <dbReference type="PROSITE" id="PS50405"/>
    </source>
</evidence>
<dbReference type="Gene3D" id="1.20.1050.10">
    <property type="match status" value="1"/>
</dbReference>
<dbReference type="SUPFAM" id="SSF52833">
    <property type="entry name" value="Thioredoxin-like"/>
    <property type="match status" value="1"/>
</dbReference>
<dbReference type="InterPro" id="IPR004343">
    <property type="entry name" value="Plus-3_dom"/>
</dbReference>
<dbReference type="InterPro" id="IPR036249">
    <property type="entry name" value="Thioredoxin-like_sf"/>
</dbReference>
<feature type="compositionally biased region" description="Basic and acidic residues" evidence="2">
    <location>
        <begin position="811"/>
        <end position="828"/>
    </location>
</feature>
<dbReference type="InterPro" id="IPR032710">
    <property type="entry name" value="NTF2-like_dom_sf"/>
</dbReference>
<gene>
    <name evidence="6" type="ORF">RHS01_03828</name>
</gene>
<dbReference type="PANTHER" id="PTHR43968:SF6">
    <property type="entry name" value="GLUTATHIONE S-TRANSFERASE OMEGA"/>
    <property type="match status" value="1"/>
</dbReference>
<evidence type="ECO:0000313" key="7">
    <source>
        <dbReference type="Proteomes" id="UP000614334"/>
    </source>
</evidence>
<dbReference type="GO" id="GO:0045174">
    <property type="term" value="F:glutathione dehydrogenase (ascorbate) activity"/>
    <property type="evidence" value="ECO:0007669"/>
    <property type="project" value="UniProtKB-ARBA"/>
</dbReference>
<evidence type="ECO:0000256" key="2">
    <source>
        <dbReference type="SAM" id="MobiDB-lite"/>
    </source>
</evidence>
<name>A0A8H7IEL8_9AGAM</name>
<feature type="compositionally biased region" description="Low complexity" evidence="2">
    <location>
        <begin position="498"/>
        <end position="512"/>
    </location>
</feature>
<dbReference type="SFLD" id="SFLDG00358">
    <property type="entry name" value="Main_(cytGST)"/>
    <property type="match status" value="1"/>
</dbReference>
<dbReference type="SUPFAM" id="SSF159042">
    <property type="entry name" value="Plus3-like"/>
    <property type="match status" value="1"/>
</dbReference>
<feature type="region of interest" description="Disordered" evidence="2">
    <location>
        <begin position="407"/>
        <end position="449"/>
    </location>
</feature>
<dbReference type="SUPFAM" id="SSF54427">
    <property type="entry name" value="NTF2-like"/>
    <property type="match status" value="1"/>
</dbReference>
<dbReference type="GO" id="GO:0004364">
    <property type="term" value="F:glutathione transferase activity"/>
    <property type="evidence" value="ECO:0007669"/>
    <property type="project" value="InterPro"/>
</dbReference>
<dbReference type="Pfam" id="PF13417">
    <property type="entry name" value="GST_N_3"/>
    <property type="match status" value="1"/>
</dbReference>
<feature type="compositionally biased region" description="Basic and acidic residues" evidence="2">
    <location>
        <begin position="856"/>
        <end position="889"/>
    </location>
</feature>
<evidence type="ECO:0000259" key="5">
    <source>
        <dbReference type="PROSITE" id="PS51360"/>
    </source>
</evidence>
<dbReference type="PROSITE" id="PS51360">
    <property type="entry name" value="PLUS3"/>
    <property type="match status" value="1"/>
</dbReference>
<evidence type="ECO:0000259" key="3">
    <source>
        <dbReference type="PROSITE" id="PS50404"/>
    </source>
</evidence>
<organism evidence="6 7">
    <name type="scientific">Rhizoctonia solani</name>
    <dbReference type="NCBI Taxonomy" id="456999"/>
    <lineage>
        <taxon>Eukaryota</taxon>
        <taxon>Fungi</taxon>
        <taxon>Dikarya</taxon>
        <taxon>Basidiomycota</taxon>
        <taxon>Agaricomycotina</taxon>
        <taxon>Agaricomycetes</taxon>
        <taxon>Cantharellales</taxon>
        <taxon>Ceratobasidiaceae</taxon>
        <taxon>Rhizoctonia</taxon>
    </lineage>
</organism>
<sequence>MSEEPLVIYTAKICPFSQRVRIALEEAGATYTNYEIDLNHKPDWYVTKVNPASKVPAIAYGGPAASPDSPSDQSIKLAESAVLVELVADLYPEAKLMPSSPIERAQARFFVEFVGCKLLPAFFAFVFKGAVGDPLKNVLDTIQQRLPRNSVFFGGEKPNIADISIAPFLARIRLQLKHDLGVFPEGEGLKLYEEVFEGEQFRILREYTNALLARESFKKTFDEVGLLAKYKERIGHIRRAKSVSPPPSQAGSTPLPSLPLANWMVDTNKYDLATWSSEIKAPLAASSADESTPLSHGPTGELTVQAMTATTVTTHAYVHSHSHPHSHSHSGGRLANDRTRSILITGGSNGVGGRSYHGPGIARHQRLHHTRSARFATNPAAQIPLERIEQYSRFRSTPSVNQLQAAQRSNNQLELRPLTTRAEGSNSISSGSDIPTSQHQRPSNMTATKSAPQLLTAERRMAGAIEGTPQSSNSSRRLSFTLTRTGTRHSDRTGRRLSTTSSHATTHSWHGSSGILANLPTPGMLASLAGGAHYTGNPKYSKQEAVRASFGSKNVILEGKRKQTVEDVLELFCAHPSLEIFDRSWHPNAVFESTQDPLTKCVGYKEYAAQWYGLPRIAARSTTLEYRVLSSTHYPHKIVFDQTQQYTLRYIKRKKTIHSLIVLELDEDGKIIKMEDRWNGEEPPRNWGAIWLRRLNGKTAPFFVRVPRRTPERTPTPKIMSDDNDLSDELLALAGDSEDQPRRRKRSSSSQHKSSSKRRKQEAEDEYADDPESEEDEANPYPLEGKYADELDRQRLLEMPETEREDILSQRMEEMQRFQDKVNLDRMLKAQRGSPDASSDPVAKAAKRKHTSIGVTKEKSKGLEQLKEKRRAKQDNMSRRTRTSDDSPVKRRSSSPESDSSDEEGQFRPGDESFDNSTPRQKKEEKEEPPTIDDFNAARLTREQLAKFCHVTWFQELVQGAYVRYLIGGDEHGAPVYRVCEIVDLGADLVKPYTFEGQITDQVLELRHGKDTKLFPMDRVSNSPFTDREVDRLIRICQADGLKPPTKSRLEKKSQRLQQLTSQRFTDNDITKMMERKAALKQQPSHAQLLQEKSRLNQARNLAISRRDAAEVAELDVKIAELEVLAVGVTRDQEEDQWAKVNERNRRLNLEQTKRAEALAAAKRKALMASRSSTPKTGTPGAKPEPKAATNLSAPPEKVTPAAPQTTFDAMVQSVSIDIDF</sequence>
<feature type="domain" description="GST N-terminal" evidence="3">
    <location>
        <begin position="4"/>
        <end position="95"/>
    </location>
</feature>
<reference evidence="6" key="1">
    <citation type="submission" date="2020-09" db="EMBL/GenBank/DDBJ databases">
        <title>Comparative genome analyses of four rice-infecting Rhizoctonia solani isolates reveal extensive enrichment of homogalacturonan modification genes.</title>
        <authorList>
            <person name="Lee D.-Y."/>
            <person name="Jeon J."/>
            <person name="Kim K.-T."/>
            <person name="Cheong K."/>
            <person name="Song H."/>
            <person name="Choi G."/>
            <person name="Ko J."/>
            <person name="Opiyo S.O."/>
            <person name="Zuo S."/>
            <person name="Madhav S."/>
            <person name="Lee Y.-H."/>
            <person name="Wang G.-L."/>
        </authorList>
    </citation>
    <scope>NUCLEOTIDE SEQUENCE</scope>
    <source>
        <strain evidence="6">AG1-IA B2</strain>
    </source>
</reference>
<keyword evidence="1" id="KW-0560">Oxidoreductase</keyword>
<evidence type="ECO:0000256" key="1">
    <source>
        <dbReference type="ARBA" id="ARBA00023002"/>
    </source>
</evidence>
<comment type="caution">
    <text evidence="6">The sequence shown here is derived from an EMBL/GenBank/DDBJ whole genome shotgun (WGS) entry which is preliminary data.</text>
</comment>
<dbReference type="PROSITE" id="PS51354">
    <property type="entry name" value="GLUTAREDOXIN_2"/>
    <property type="match status" value="1"/>
</dbReference>
<dbReference type="SFLD" id="SFLDS00019">
    <property type="entry name" value="Glutathione_Transferase_(cytos"/>
    <property type="match status" value="1"/>
</dbReference>
<dbReference type="Pfam" id="PF13410">
    <property type="entry name" value="GST_C_2"/>
    <property type="match status" value="1"/>
</dbReference>